<dbReference type="Pfam" id="PF01794">
    <property type="entry name" value="Ferric_reduct"/>
    <property type="match status" value="1"/>
</dbReference>
<keyword evidence="7" id="KW-0249">Electron transport</keyword>
<keyword evidence="4 7" id="KW-1133">Transmembrane helix</keyword>
<evidence type="ECO:0000256" key="7">
    <source>
        <dbReference type="HAMAP-Rule" id="MF_01207"/>
    </source>
</evidence>
<keyword evidence="6 7" id="KW-0472">Membrane</keyword>
<keyword evidence="7" id="KW-0288">FMN</keyword>
<evidence type="ECO:0000256" key="1">
    <source>
        <dbReference type="ARBA" id="ARBA00004141"/>
    </source>
</evidence>
<comment type="cofactor">
    <cofactor evidence="7">
        <name>heme b</name>
        <dbReference type="ChEBI" id="CHEBI:60344"/>
    </cofactor>
    <text evidence="7">Binds 1 heme b (iron(II)-protoporphyrin IX) group per subunit.</text>
</comment>
<feature type="transmembrane region" description="Helical" evidence="7">
    <location>
        <begin position="173"/>
        <end position="190"/>
    </location>
</feature>
<keyword evidence="7" id="KW-0285">Flavoprotein</keyword>
<keyword evidence="7" id="KW-0479">Metal-binding</keyword>
<feature type="domain" description="Ferric oxidoreductase" evidence="8">
    <location>
        <begin position="44"/>
        <end position="157"/>
    </location>
</feature>
<evidence type="ECO:0000256" key="4">
    <source>
        <dbReference type="ARBA" id="ARBA00022989"/>
    </source>
</evidence>
<evidence type="ECO:0000313" key="9">
    <source>
        <dbReference type="EMBL" id="PAU96652.1"/>
    </source>
</evidence>
<keyword evidence="10" id="KW-1185">Reference proteome</keyword>
<comment type="caution">
    <text evidence="7">Lacks conserved residue(s) required for the propagation of feature annotation.</text>
</comment>
<dbReference type="OrthoDB" id="9788328at2"/>
<dbReference type="GO" id="GO:0020037">
    <property type="term" value="F:heme binding"/>
    <property type="evidence" value="ECO:0007669"/>
    <property type="project" value="UniProtKB-UniRule"/>
</dbReference>
<name>A0A2A2GIR0_9RHOB</name>
<evidence type="ECO:0000256" key="5">
    <source>
        <dbReference type="ARBA" id="ARBA00023004"/>
    </source>
</evidence>
<dbReference type="PANTHER" id="PTHR36964:SF1">
    <property type="entry name" value="PROTEIN-METHIONINE-SULFOXIDE REDUCTASE HEME-BINDING SUBUNIT MSRQ"/>
    <property type="match status" value="1"/>
</dbReference>
<evidence type="ECO:0000313" key="10">
    <source>
        <dbReference type="Proteomes" id="UP000218023"/>
    </source>
</evidence>
<keyword evidence="7" id="KW-1003">Cell membrane</keyword>
<feature type="transmembrane region" description="Helical" evidence="7">
    <location>
        <begin position="47"/>
        <end position="64"/>
    </location>
</feature>
<sequence length="206" mass="23034">MDRIRRLPTGVVWALGALPLALLVWDTLAGKLGVDPVRDIEHRLGRTAVYFLLASLCITPILRMGRVNLVKFRRPLGLLAASYAGLHLLAWAILDMGLLWPQMLKDIAKRPYLTIGMAVFVILLLLAATSSNKAIRRLGPLRWRAIHRWVYLAAPLAVFHWLLAYKVWPGKPLAILGLVAILLALRLPWLRDGHQKVKKTVIKSGG</sequence>
<comment type="caution">
    <text evidence="9">The sequence shown here is derived from an EMBL/GenBank/DDBJ whole genome shotgun (WGS) entry which is preliminary data.</text>
</comment>
<dbReference type="EMBL" id="NSJZ01000011">
    <property type="protein sequence ID" value="PAU96652.1"/>
    <property type="molecule type" value="Genomic_DNA"/>
</dbReference>
<dbReference type="InterPro" id="IPR013130">
    <property type="entry name" value="Fe3_Rdtase_TM_dom"/>
</dbReference>
<keyword evidence="7" id="KW-0349">Heme</keyword>
<dbReference type="InterPro" id="IPR022837">
    <property type="entry name" value="MsrQ-like"/>
</dbReference>
<dbReference type="GO" id="GO:0046872">
    <property type="term" value="F:metal ion binding"/>
    <property type="evidence" value="ECO:0007669"/>
    <property type="project" value="UniProtKB-KW"/>
</dbReference>
<dbReference type="AlphaFoldDB" id="A0A2A2GIR0"/>
<accession>A0A2A2GIR0</accession>
<comment type="similarity">
    <text evidence="7">Belongs to the MsrQ family.</text>
</comment>
<dbReference type="GO" id="GO:0030091">
    <property type="term" value="P:protein repair"/>
    <property type="evidence" value="ECO:0007669"/>
    <property type="project" value="UniProtKB-UniRule"/>
</dbReference>
<organism evidence="9 10">
    <name type="scientific">Paracoccus salipaludis</name>
    <dbReference type="NCBI Taxonomy" id="2032623"/>
    <lineage>
        <taxon>Bacteria</taxon>
        <taxon>Pseudomonadati</taxon>
        <taxon>Pseudomonadota</taxon>
        <taxon>Alphaproteobacteria</taxon>
        <taxon>Rhodobacterales</taxon>
        <taxon>Paracoccaceae</taxon>
        <taxon>Paracoccus</taxon>
    </lineage>
</organism>
<dbReference type="GO" id="GO:0005886">
    <property type="term" value="C:plasma membrane"/>
    <property type="evidence" value="ECO:0007669"/>
    <property type="project" value="UniProtKB-SubCell"/>
</dbReference>
<comment type="subunit">
    <text evidence="7">Heterodimer of a catalytic subunit (MsrP) and a heme-binding subunit (MsrQ).</text>
</comment>
<comment type="cofactor">
    <cofactor evidence="7">
        <name>FMN</name>
        <dbReference type="ChEBI" id="CHEBI:58210"/>
    </cofactor>
    <text evidence="7">Binds 1 FMN per subunit.</text>
</comment>
<dbReference type="GO" id="GO:0010181">
    <property type="term" value="F:FMN binding"/>
    <property type="evidence" value="ECO:0007669"/>
    <property type="project" value="UniProtKB-UniRule"/>
</dbReference>
<evidence type="ECO:0000256" key="2">
    <source>
        <dbReference type="ARBA" id="ARBA00022448"/>
    </source>
</evidence>
<evidence type="ECO:0000259" key="8">
    <source>
        <dbReference type="Pfam" id="PF01794"/>
    </source>
</evidence>
<gene>
    <name evidence="7" type="primary">msrQ</name>
    <name evidence="9" type="ORF">CK240_12155</name>
</gene>
<dbReference type="GO" id="GO:0009055">
    <property type="term" value="F:electron transfer activity"/>
    <property type="evidence" value="ECO:0007669"/>
    <property type="project" value="UniProtKB-UniRule"/>
</dbReference>
<dbReference type="HAMAP" id="MF_01207">
    <property type="entry name" value="MsrQ"/>
    <property type="match status" value="1"/>
</dbReference>
<dbReference type="GO" id="GO:0016679">
    <property type="term" value="F:oxidoreductase activity, acting on diphenols and related substances as donors"/>
    <property type="evidence" value="ECO:0007669"/>
    <property type="project" value="TreeGrafter"/>
</dbReference>
<keyword evidence="5 7" id="KW-0408">Iron</keyword>
<keyword evidence="3 7" id="KW-0812">Transmembrane</keyword>
<evidence type="ECO:0000256" key="3">
    <source>
        <dbReference type="ARBA" id="ARBA00022692"/>
    </source>
</evidence>
<dbReference type="Proteomes" id="UP000218023">
    <property type="component" value="Unassembled WGS sequence"/>
</dbReference>
<comment type="function">
    <text evidence="7">Part of the MsrPQ system that repairs oxidized periplasmic proteins containing methionine sulfoxide residues (Met-O), using respiratory chain electrons. Thus protects these proteins from oxidative-stress damage caused by reactive species of oxygen and chlorine generated by the host defense mechanisms. MsrPQ is essential for the maintenance of envelope integrity under bleach stress, rescuing a wide series of structurally unrelated periplasmic proteins from methionine oxidation. MsrQ provides electrons for reduction to the reductase catalytic subunit MsrP, using the quinone pool of the respiratory chain.</text>
</comment>
<protein>
    <recommendedName>
        <fullName evidence="7">Protein-methionine-sulfoxide reductase heme-binding subunit MsrQ</fullName>
    </recommendedName>
    <alternativeName>
        <fullName evidence="7">Flavocytochrome MsrQ</fullName>
    </alternativeName>
</protein>
<feature type="transmembrane region" description="Helical" evidence="7">
    <location>
        <begin position="149"/>
        <end position="167"/>
    </location>
</feature>
<feature type="transmembrane region" description="Helical" evidence="7">
    <location>
        <begin position="112"/>
        <end position="128"/>
    </location>
</feature>
<evidence type="ECO:0000256" key="6">
    <source>
        <dbReference type="ARBA" id="ARBA00023136"/>
    </source>
</evidence>
<dbReference type="PANTHER" id="PTHR36964">
    <property type="entry name" value="PROTEIN-METHIONINE-SULFOXIDE REDUCTASE HEME-BINDING SUBUNIT MSRQ"/>
    <property type="match status" value="1"/>
</dbReference>
<dbReference type="RefSeq" id="WP_095640614.1">
    <property type="nucleotide sequence ID" value="NZ_NSJZ01000011.1"/>
</dbReference>
<reference evidence="9 10" key="1">
    <citation type="submission" date="2017-09" db="EMBL/GenBank/DDBJ databases">
        <title>Paracoccus alkalisoli sp. nov., isolated from saline alkaline soil.</title>
        <authorList>
            <person name="Dong X."/>
            <person name="Zhang G."/>
        </authorList>
    </citation>
    <scope>NUCLEOTIDE SEQUENCE [LARGE SCALE GENOMIC DNA]</scope>
    <source>
        <strain evidence="9 10">WN007</strain>
    </source>
</reference>
<keyword evidence="2 7" id="KW-0813">Transport</keyword>
<feature type="transmembrane region" description="Helical" evidence="7">
    <location>
        <begin position="76"/>
        <end position="100"/>
    </location>
</feature>
<comment type="subcellular location">
    <subcellularLocation>
        <location evidence="7">Cell membrane</location>
        <topology evidence="7">Multi-pass membrane protein</topology>
    </subcellularLocation>
    <subcellularLocation>
        <location evidence="1">Membrane</location>
        <topology evidence="1">Multi-pass membrane protein</topology>
    </subcellularLocation>
</comment>
<proteinExistence type="inferred from homology"/>